<keyword evidence="2" id="KW-1185">Reference proteome</keyword>
<accession>A0ABV1DT68</accession>
<sequence>MAVSIQETLCSLALTALSFFEDFSTSYSYTRIGHIEDAGNFADTLASGTVEVMFETGEQEEKK</sequence>
<dbReference type="EMBL" id="JBBMFP010000025">
    <property type="protein sequence ID" value="MEQ2433568.1"/>
    <property type="molecule type" value="Genomic_DNA"/>
</dbReference>
<gene>
    <name evidence="1" type="ORF">WMO65_21460</name>
</gene>
<protein>
    <submittedName>
        <fullName evidence="1">Cyclophilin-like fold protein</fullName>
    </submittedName>
</protein>
<evidence type="ECO:0000313" key="1">
    <source>
        <dbReference type="EMBL" id="MEQ2433568.1"/>
    </source>
</evidence>
<dbReference type="RefSeq" id="WP_187370686.1">
    <property type="nucleotide sequence ID" value="NZ_JBBMFP010000025.1"/>
</dbReference>
<name>A0ABV1DT68_9FIRM</name>
<comment type="caution">
    <text evidence="1">The sequence shown here is derived from an EMBL/GenBank/DDBJ whole genome shotgun (WGS) entry which is preliminary data.</text>
</comment>
<dbReference type="Proteomes" id="UP001457898">
    <property type="component" value="Unassembled WGS sequence"/>
</dbReference>
<organism evidence="1 2">
    <name type="scientific">Blautia caccae</name>
    <dbReference type="NCBI Taxonomy" id="3133175"/>
    <lineage>
        <taxon>Bacteria</taxon>
        <taxon>Bacillati</taxon>
        <taxon>Bacillota</taxon>
        <taxon>Clostridia</taxon>
        <taxon>Lachnospirales</taxon>
        <taxon>Lachnospiraceae</taxon>
        <taxon>Blautia</taxon>
    </lineage>
</organism>
<reference evidence="1 2" key="1">
    <citation type="submission" date="2024-03" db="EMBL/GenBank/DDBJ databases">
        <title>Human intestinal bacterial collection.</title>
        <authorList>
            <person name="Pauvert C."/>
            <person name="Hitch T.C.A."/>
            <person name="Clavel T."/>
        </authorList>
    </citation>
    <scope>NUCLEOTIDE SEQUENCE [LARGE SCALE GENOMIC DNA]</scope>
    <source>
        <strain evidence="1 2">CLA-SR-H028</strain>
    </source>
</reference>
<evidence type="ECO:0000313" key="2">
    <source>
        <dbReference type="Proteomes" id="UP001457898"/>
    </source>
</evidence>
<proteinExistence type="predicted"/>